<dbReference type="PATRIC" id="fig|1166018.3.peg.1002"/>
<organism evidence="1 2">
    <name type="scientific">Fibrella aestuarina BUZ 2</name>
    <dbReference type="NCBI Taxonomy" id="1166018"/>
    <lineage>
        <taxon>Bacteria</taxon>
        <taxon>Pseudomonadati</taxon>
        <taxon>Bacteroidota</taxon>
        <taxon>Cytophagia</taxon>
        <taxon>Cytophagales</taxon>
        <taxon>Spirosomataceae</taxon>
        <taxon>Fibrella</taxon>
    </lineage>
</organism>
<evidence type="ECO:0008006" key="3">
    <source>
        <dbReference type="Google" id="ProtNLM"/>
    </source>
</evidence>
<name>I0KD48_9BACT</name>
<reference evidence="1 2" key="1">
    <citation type="journal article" date="2012" name="J. Bacteriol.">
        <title>Genome Sequence of Fibrella aestuarina BUZ 2T, a Filamentous Marine Bacterium.</title>
        <authorList>
            <person name="Filippini M."/>
            <person name="Qi W."/>
            <person name="Blom J."/>
            <person name="Goesmann A."/>
            <person name="Smits T.H."/>
            <person name="Bagheri H.C."/>
        </authorList>
    </citation>
    <scope>NUCLEOTIDE SEQUENCE [LARGE SCALE GENOMIC DNA]</scope>
    <source>
        <strain evidence="2">BUZ 2T</strain>
    </source>
</reference>
<protein>
    <recommendedName>
        <fullName evidence="3">DUF3560 domain-containing protein</fullName>
    </recommendedName>
</protein>
<sequence length="213" mass="24300">MNTYSKFCPNVFLAQCPEPHQKGDIIPVTTRYGSENDSIVFNLIYEKGGFFYYSIVRADGFNVQEWAARKAERYADWAGRAEARSDDAYKRSHSLVEGIPLGQPILVGHHSEKRHRRTLEDSWNAMGRSVELSKKASSHEDKAAYWASRAATINLSMPDSIDFYEHELEKAQAIHEGLKNGTIERQHSYSLTYAKKAVNELTDKLKTAKRLWA</sequence>
<keyword evidence="2" id="KW-1185">Reference proteome</keyword>
<accession>I0KD48</accession>
<dbReference type="eggNOG" id="COG0827">
    <property type="taxonomic scope" value="Bacteria"/>
</dbReference>
<evidence type="ECO:0000313" key="1">
    <source>
        <dbReference type="EMBL" id="CCH02051.1"/>
    </source>
</evidence>
<dbReference type="Proteomes" id="UP000011058">
    <property type="component" value="Chromosome"/>
</dbReference>
<dbReference type="InterPro" id="IPR021944">
    <property type="entry name" value="DUF3560"/>
</dbReference>
<dbReference type="Pfam" id="PF12083">
    <property type="entry name" value="DUF3560"/>
    <property type="match status" value="1"/>
</dbReference>
<dbReference type="RefSeq" id="WP_015333150.1">
    <property type="nucleotide sequence ID" value="NC_020054.1"/>
</dbReference>
<gene>
    <name evidence="1" type="ORF">FAES_4051</name>
</gene>
<dbReference type="EMBL" id="HE796683">
    <property type="protein sequence ID" value="CCH02051.1"/>
    <property type="molecule type" value="Genomic_DNA"/>
</dbReference>
<dbReference type="KEGG" id="fae:FAES_4051"/>
<evidence type="ECO:0000313" key="2">
    <source>
        <dbReference type="Proteomes" id="UP000011058"/>
    </source>
</evidence>
<proteinExistence type="predicted"/>
<dbReference type="AlphaFoldDB" id="I0KD48"/>
<dbReference type="OrthoDB" id="9803716at2"/>
<dbReference type="HOGENOM" id="CLU_1223312_0_0_10"/>
<dbReference type="STRING" id="1166018.FAES_4051"/>